<dbReference type="SUPFAM" id="SSF57701">
    <property type="entry name" value="Zn2/Cys6 DNA-binding domain"/>
    <property type="match status" value="1"/>
</dbReference>
<evidence type="ECO:0000256" key="1">
    <source>
        <dbReference type="ARBA" id="ARBA00004123"/>
    </source>
</evidence>
<evidence type="ECO:0000256" key="2">
    <source>
        <dbReference type="ARBA" id="ARBA00023242"/>
    </source>
</evidence>
<dbReference type="PANTHER" id="PTHR37534">
    <property type="entry name" value="TRANSCRIPTIONAL ACTIVATOR PROTEIN UGA3"/>
    <property type="match status" value="1"/>
</dbReference>
<dbReference type="PROSITE" id="PS50048">
    <property type="entry name" value="ZN2_CY6_FUNGAL_2"/>
    <property type="match status" value="1"/>
</dbReference>
<evidence type="ECO:0000259" key="3">
    <source>
        <dbReference type="PROSITE" id="PS50048"/>
    </source>
</evidence>
<feature type="domain" description="Zn(2)-C6 fungal-type" evidence="3">
    <location>
        <begin position="8"/>
        <end position="43"/>
    </location>
</feature>
<dbReference type="Proteomes" id="UP000700596">
    <property type="component" value="Unassembled WGS sequence"/>
</dbReference>
<proteinExistence type="predicted"/>
<dbReference type="CDD" id="cd00067">
    <property type="entry name" value="GAL4"/>
    <property type="match status" value="1"/>
</dbReference>
<name>A0A9P9D3M7_9PLEO</name>
<dbReference type="EMBL" id="JAGMWT010000022">
    <property type="protein sequence ID" value="KAH7112120.1"/>
    <property type="molecule type" value="Genomic_DNA"/>
</dbReference>
<dbReference type="InterPro" id="IPR001138">
    <property type="entry name" value="Zn2Cys6_DnaBD"/>
</dbReference>
<dbReference type="GO" id="GO:0008270">
    <property type="term" value="F:zinc ion binding"/>
    <property type="evidence" value="ECO:0007669"/>
    <property type="project" value="InterPro"/>
</dbReference>
<keyword evidence="5" id="KW-1185">Reference proteome</keyword>
<evidence type="ECO:0000313" key="4">
    <source>
        <dbReference type="EMBL" id="KAH7112120.1"/>
    </source>
</evidence>
<dbReference type="OrthoDB" id="4137815at2759"/>
<comment type="subcellular location">
    <subcellularLocation>
        <location evidence="1">Nucleus</location>
    </subcellularLocation>
</comment>
<gene>
    <name evidence="4" type="ORF">B0J11DRAFT_187320</name>
</gene>
<keyword evidence="2" id="KW-0539">Nucleus</keyword>
<dbReference type="GO" id="GO:0000981">
    <property type="term" value="F:DNA-binding transcription factor activity, RNA polymerase II-specific"/>
    <property type="evidence" value="ECO:0007669"/>
    <property type="project" value="InterPro"/>
</dbReference>
<dbReference type="Pfam" id="PF11951">
    <property type="entry name" value="Fungal_trans_2"/>
    <property type="match status" value="1"/>
</dbReference>
<dbReference type="PROSITE" id="PS00463">
    <property type="entry name" value="ZN2_CY6_FUNGAL_1"/>
    <property type="match status" value="1"/>
</dbReference>
<reference evidence="4" key="1">
    <citation type="journal article" date="2021" name="Nat. Commun.">
        <title>Genetic determinants of endophytism in the Arabidopsis root mycobiome.</title>
        <authorList>
            <person name="Mesny F."/>
            <person name="Miyauchi S."/>
            <person name="Thiergart T."/>
            <person name="Pickel B."/>
            <person name="Atanasova L."/>
            <person name="Karlsson M."/>
            <person name="Huettel B."/>
            <person name="Barry K.W."/>
            <person name="Haridas S."/>
            <person name="Chen C."/>
            <person name="Bauer D."/>
            <person name="Andreopoulos W."/>
            <person name="Pangilinan J."/>
            <person name="LaButti K."/>
            <person name="Riley R."/>
            <person name="Lipzen A."/>
            <person name="Clum A."/>
            <person name="Drula E."/>
            <person name="Henrissat B."/>
            <person name="Kohler A."/>
            <person name="Grigoriev I.V."/>
            <person name="Martin F.M."/>
            <person name="Hacquard S."/>
        </authorList>
    </citation>
    <scope>NUCLEOTIDE SEQUENCE</scope>
    <source>
        <strain evidence="4">MPI-CAGE-CH-0243</strain>
    </source>
</reference>
<dbReference type="InterPro" id="IPR021858">
    <property type="entry name" value="Fun_TF"/>
</dbReference>
<dbReference type="AlphaFoldDB" id="A0A9P9D3M7"/>
<protein>
    <recommendedName>
        <fullName evidence="3">Zn(2)-C6 fungal-type domain-containing protein</fullName>
    </recommendedName>
</protein>
<dbReference type="InterPro" id="IPR036864">
    <property type="entry name" value="Zn2-C6_fun-type_DNA-bd_sf"/>
</dbReference>
<dbReference type="PANTHER" id="PTHR37534:SF46">
    <property type="entry name" value="ZN(II)2CYS6 TRANSCRIPTION FACTOR (EUROFUNG)"/>
    <property type="match status" value="1"/>
</dbReference>
<comment type="caution">
    <text evidence="4">The sequence shown here is derived from an EMBL/GenBank/DDBJ whole genome shotgun (WGS) entry which is preliminary data.</text>
</comment>
<accession>A0A9P9D3M7</accession>
<dbReference type="GO" id="GO:0005634">
    <property type="term" value="C:nucleus"/>
    <property type="evidence" value="ECO:0007669"/>
    <property type="project" value="UniProtKB-SubCell"/>
</dbReference>
<sequence length="481" mass="54049">MSGRPHYACDRCRQLREKCKFPTSVEPLASCDRCRHSGQLCTMSARGKGGRPRRSDLLSTAAEPGKEFTWQQCYQPAKHNAMANQIPAHMSDSLLRSVAPGDMPLLETMFRRRAFVHSFILHPSFADGMLSQLSSALYYATDTLLSTYFAVSGHFSAKIEGTLPNHDSNLDYTHSARAVETLRIVGQEQHSKTIDIPTILTLGLGMVTFDLWKTGRHAHSICRFTLALATERRASALYAMAGEKELLAPLHFMDIINCIIRRGSPIPLPSTGIPVGLDKYIGICIPLLAHMANISQISHDLARTGTDVEISHHQLDNIQTRLLAWNPAEDHSIILDATQIRTILLQAAILRRATLLVLHRIKYALGMQDYLATLEAQRILDDIDELYRYAIAEIPSCCDVLENPFEYRLSFPLLVAGIEVCGRRERTRLLSRLSRVACPQRYPAPNVMIANFLKYVWQKRDAGDDGFWLDWTLKGPLVVLF</sequence>
<organism evidence="4 5">
    <name type="scientific">Dendryphion nanum</name>
    <dbReference type="NCBI Taxonomy" id="256645"/>
    <lineage>
        <taxon>Eukaryota</taxon>
        <taxon>Fungi</taxon>
        <taxon>Dikarya</taxon>
        <taxon>Ascomycota</taxon>
        <taxon>Pezizomycotina</taxon>
        <taxon>Dothideomycetes</taxon>
        <taxon>Pleosporomycetidae</taxon>
        <taxon>Pleosporales</taxon>
        <taxon>Torulaceae</taxon>
        <taxon>Dendryphion</taxon>
    </lineage>
</organism>
<dbReference type="Gene3D" id="4.10.240.10">
    <property type="entry name" value="Zn(2)-C6 fungal-type DNA-binding domain"/>
    <property type="match status" value="1"/>
</dbReference>
<evidence type="ECO:0000313" key="5">
    <source>
        <dbReference type="Proteomes" id="UP000700596"/>
    </source>
</evidence>